<keyword evidence="1" id="KW-1133">Transmembrane helix</keyword>
<keyword evidence="1" id="KW-0472">Membrane</keyword>
<organism evidence="2 3">
    <name type="scientific">Brenneria alni</name>
    <dbReference type="NCBI Taxonomy" id="71656"/>
    <lineage>
        <taxon>Bacteria</taxon>
        <taxon>Pseudomonadati</taxon>
        <taxon>Pseudomonadota</taxon>
        <taxon>Gammaproteobacteria</taxon>
        <taxon>Enterobacterales</taxon>
        <taxon>Pectobacteriaceae</taxon>
        <taxon>Brenneria</taxon>
    </lineage>
</organism>
<evidence type="ECO:0000313" key="2">
    <source>
        <dbReference type="EMBL" id="RLM23651.1"/>
    </source>
</evidence>
<dbReference type="RefSeq" id="WP_121575071.1">
    <property type="nucleotide sequence ID" value="NZ_MJLZ01000020.1"/>
</dbReference>
<reference evidence="2 3" key="1">
    <citation type="submission" date="2016-09" db="EMBL/GenBank/DDBJ databases">
        <authorList>
            <person name="Doonan J."/>
            <person name="Pachebat J.A."/>
            <person name="Golyshin P.N."/>
            <person name="Denman S."/>
            <person name="Mcdonald J.E."/>
        </authorList>
    </citation>
    <scope>NUCLEOTIDE SEQUENCE [LARGE SCALE GENOMIC DNA]</scope>
    <source>
        <strain evidence="2 3">NCPPB 3934</strain>
    </source>
</reference>
<dbReference type="OrthoDB" id="6638330at2"/>
<feature type="transmembrane region" description="Helical" evidence="1">
    <location>
        <begin position="12"/>
        <end position="29"/>
    </location>
</feature>
<keyword evidence="3" id="KW-1185">Reference proteome</keyword>
<evidence type="ECO:0000313" key="3">
    <source>
        <dbReference type="Proteomes" id="UP000285648"/>
    </source>
</evidence>
<accession>A0A421DNL5</accession>
<sequence>MSTVIRAVWGAIWPYLLATAVAVACYQLGKRDGRTAVSLETSQATAIAAVKTLTEFADGTRALIGSANKASARLAQQINARQEADEQSTEAIRDTLKKTAANRVNCVFDADVMRQLAAARERAATAATAGLTGATGGAVRTAGGGSQ</sequence>
<protein>
    <submittedName>
        <fullName evidence="2">Uncharacterized protein</fullName>
    </submittedName>
</protein>
<comment type="caution">
    <text evidence="2">The sequence shown here is derived from an EMBL/GenBank/DDBJ whole genome shotgun (WGS) entry which is preliminary data.</text>
</comment>
<dbReference type="Proteomes" id="UP000285648">
    <property type="component" value="Unassembled WGS sequence"/>
</dbReference>
<dbReference type="AlphaFoldDB" id="A0A421DNL5"/>
<keyword evidence="1" id="KW-0812">Transmembrane</keyword>
<evidence type="ECO:0000256" key="1">
    <source>
        <dbReference type="SAM" id="Phobius"/>
    </source>
</evidence>
<dbReference type="PROSITE" id="PS51257">
    <property type="entry name" value="PROKAR_LIPOPROTEIN"/>
    <property type="match status" value="1"/>
</dbReference>
<name>A0A421DNL5_9GAMM</name>
<dbReference type="EMBL" id="MJLZ01000020">
    <property type="protein sequence ID" value="RLM23651.1"/>
    <property type="molecule type" value="Genomic_DNA"/>
</dbReference>
<proteinExistence type="predicted"/>
<gene>
    <name evidence="2" type="ORF">BIY29_10130</name>
</gene>